<dbReference type="GO" id="GO:0015450">
    <property type="term" value="F:protein-transporting ATPase activity"/>
    <property type="evidence" value="ECO:0007669"/>
    <property type="project" value="UniProtKB-UniRule"/>
</dbReference>
<dbReference type="PANTHER" id="PTHR34182:SF1">
    <property type="entry name" value="PROTEIN-EXPORT MEMBRANE PROTEIN SECG"/>
    <property type="match status" value="1"/>
</dbReference>
<name>A0A6M0K249_9GAMM</name>
<keyword evidence="9 11" id="KW-0811">Translocation</keyword>
<accession>A0A6M0K249</accession>
<sequence>MQTILTVFQVFLSLGLIGLVLMQHGKGADAGAAFGSGASSTVFGAQGSGSFLTRLTAIIATLFFLTSMGLAYFAAQGSEPSGLMDEVDGAAIIPPPSETAPSATTTDIPVVPGAAESLEGPAGSDVPVPAAPMDAAAPQADGSAGGAVGDPAQGAGSEGSEEN</sequence>
<evidence type="ECO:0000313" key="14">
    <source>
        <dbReference type="Proteomes" id="UP000483379"/>
    </source>
</evidence>
<evidence type="ECO:0000256" key="1">
    <source>
        <dbReference type="ARBA" id="ARBA00004651"/>
    </source>
</evidence>
<dbReference type="EMBL" id="JAAIJQ010000063">
    <property type="protein sequence ID" value="NEV63828.1"/>
    <property type="molecule type" value="Genomic_DNA"/>
</dbReference>
<keyword evidence="8 11" id="KW-1133">Transmembrane helix</keyword>
<dbReference type="AlphaFoldDB" id="A0A6M0K249"/>
<organism evidence="13 14">
    <name type="scientific">Thiorhodococcus minor</name>
    <dbReference type="NCBI Taxonomy" id="57489"/>
    <lineage>
        <taxon>Bacteria</taxon>
        <taxon>Pseudomonadati</taxon>
        <taxon>Pseudomonadota</taxon>
        <taxon>Gammaproteobacteria</taxon>
        <taxon>Chromatiales</taxon>
        <taxon>Chromatiaceae</taxon>
        <taxon>Thiorhodococcus</taxon>
    </lineage>
</organism>
<comment type="subcellular location">
    <subcellularLocation>
        <location evidence="1 11">Cell membrane</location>
        <topology evidence="1 11">Multi-pass membrane protein</topology>
    </subcellularLocation>
</comment>
<evidence type="ECO:0000256" key="2">
    <source>
        <dbReference type="ARBA" id="ARBA00008445"/>
    </source>
</evidence>
<dbReference type="InterPro" id="IPR004692">
    <property type="entry name" value="SecG"/>
</dbReference>
<dbReference type="Proteomes" id="UP000483379">
    <property type="component" value="Unassembled WGS sequence"/>
</dbReference>
<dbReference type="Pfam" id="PF03840">
    <property type="entry name" value="SecG"/>
    <property type="match status" value="1"/>
</dbReference>
<comment type="caution">
    <text evidence="13">The sequence shown here is derived from an EMBL/GenBank/DDBJ whole genome shotgun (WGS) entry which is preliminary data.</text>
</comment>
<dbReference type="PANTHER" id="PTHR34182">
    <property type="entry name" value="PROTEIN-EXPORT MEMBRANE PROTEIN SECG"/>
    <property type="match status" value="1"/>
</dbReference>
<evidence type="ECO:0000256" key="8">
    <source>
        <dbReference type="ARBA" id="ARBA00022989"/>
    </source>
</evidence>
<evidence type="ECO:0000256" key="9">
    <source>
        <dbReference type="ARBA" id="ARBA00023010"/>
    </source>
</evidence>
<keyword evidence="6 11" id="KW-0812">Transmembrane</keyword>
<evidence type="ECO:0000256" key="3">
    <source>
        <dbReference type="ARBA" id="ARBA00017876"/>
    </source>
</evidence>
<proteinExistence type="inferred from homology"/>
<dbReference type="PRINTS" id="PR01651">
    <property type="entry name" value="SECGEXPORT"/>
</dbReference>
<keyword evidence="4 11" id="KW-0813">Transport</keyword>
<protein>
    <recommendedName>
        <fullName evidence="3 11">Protein-export membrane protein SecG</fullName>
    </recommendedName>
</protein>
<comment type="caution">
    <text evidence="11">Lacks conserved residue(s) required for the propagation of feature annotation.</text>
</comment>
<feature type="compositionally biased region" description="Low complexity" evidence="12">
    <location>
        <begin position="125"/>
        <end position="141"/>
    </location>
</feature>
<dbReference type="GO" id="GO:0065002">
    <property type="term" value="P:intracellular protein transmembrane transport"/>
    <property type="evidence" value="ECO:0007669"/>
    <property type="project" value="TreeGrafter"/>
</dbReference>
<keyword evidence="7 11" id="KW-0653">Protein transport</keyword>
<evidence type="ECO:0000256" key="12">
    <source>
        <dbReference type="SAM" id="MobiDB-lite"/>
    </source>
</evidence>
<evidence type="ECO:0000256" key="4">
    <source>
        <dbReference type="ARBA" id="ARBA00022448"/>
    </source>
</evidence>
<evidence type="ECO:0000313" key="13">
    <source>
        <dbReference type="EMBL" id="NEV63828.1"/>
    </source>
</evidence>
<dbReference type="GO" id="GO:0005886">
    <property type="term" value="C:plasma membrane"/>
    <property type="evidence" value="ECO:0007669"/>
    <property type="project" value="UniProtKB-SubCell"/>
</dbReference>
<evidence type="ECO:0000256" key="7">
    <source>
        <dbReference type="ARBA" id="ARBA00022927"/>
    </source>
</evidence>
<dbReference type="GO" id="GO:0009306">
    <property type="term" value="P:protein secretion"/>
    <property type="evidence" value="ECO:0007669"/>
    <property type="project" value="UniProtKB-UniRule"/>
</dbReference>
<dbReference type="GO" id="GO:0043952">
    <property type="term" value="P:protein transport by the Sec complex"/>
    <property type="evidence" value="ECO:0007669"/>
    <property type="project" value="TreeGrafter"/>
</dbReference>
<feature type="region of interest" description="Disordered" evidence="12">
    <location>
        <begin position="86"/>
        <end position="163"/>
    </location>
</feature>
<evidence type="ECO:0000256" key="10">
    <source>
        <dbReference type="ARBA" id="ARBA00023136"/>
    </source>
</evidence>
<gene>
    <name evidence="13" type="primary">secG</name>
    <name evidence="13" type="ORF">G3446_18370</name>
</gene>
<evidence type="ECO:0000256" key="6">
    <source>
        <dbReference type="ARBA" id="ARBA00022692"/>
    </source>
</evidence>
<keyword evidence="14" id="KW-1185">Reference proteome</keyword>
<keyword evidence="5 11" id="KW-1003">Cell membrane</keyword>
<evidence type="ECO:0000256" key="5">
    <source>
        <dbReference type="ARBA" id="ARBA00022475"/>
    </source>
</evidence>
<comment type="similarity">
    <text evidence="2 11">Belongs to the SecG family.</text>
</comment>
<reference evidence="13 14" key="1">
    <citation type="submission" date="2020-02" db="EMBL/GenBank/DDBJ databases">
        <title>Genome sequences of Thiorhodococcus mannitoliphagus and Thiorhodococcus minor, purple sulfur photosynthetic bacteria in the gammaproteobacterial family, Chromatiaceae.</title>
        <authorList>
            <person name="Aviles F.A."/>
            <person name="Meyer T.E."/>
            <person name="Kyndt J.A."/>
        </authorList>
    </citation>
    <scope>NUCLEOTIDE SEQUENCE [LARGE SCALE GENOMIC DNA]</scope>
    <source>
        <strain evidence="13 14">DSM 11518</strain>
    </source>
</reference>
<dbReference type="NCBIfam" id="TIGR00810">
    <property type="entry name" value="secG"/>
    <property type="match status" value="1"/>
</dbReference>
<evidence type="ECO:0000256" key="11">
    <source>
        <dbReference type="RuleBase" id="RU365087"/>
    </source>
</evidence>
<feature type="transmembrane region" description="Helical" evidence="11">
    <location>
        <begin position="51"/>
        <end position="75"/>
    </location>
</feature>
<dbReference type="RefSeq" id="WP_164454291.1">
    <property type="nucleotide sequence ID" value="NZ_JAAIJQ010000063.1"/>
</dbReference>
<keyword evidence="10 11" id="KW-0472">Membrane</keyword>
<comment type="function">
    <text evidence="11">Involved in protein export. Participates in an early event of protein translocation.</text>
</comment>